<dbReference type="FunFam" id="1.10.600.10:FF:000001">
    <property type="entry name" value="Geranylgeranyl diphosphate synthase"/>
    <property type="match status" value="1"/>
</dbReference>
<dbReference type="Proteomes" id="UP000033924">
    <property type="component" value="Unassembled WGS sequence"/>
</dbReference>
<evidence type="ECO:0000256" key="5">
    <source>
        <dbReference type="ARBA" id="ARBA00022842"/>
    </source>
</evidence>
<dbReference type="PANTHER" id="PTHR43281">
    <property type="entry name" value="FARNESYL DIPHOSPHATE SYNTHASE"/>
    <property type="match status" value="1"/>
</dbReference>
<evidence type="ECO:0000313" key="8">
    <source>
        <dbReference type="EMBL" id="AXF78634.1"/>
    </source>
</evidence>
<keyword evidence="3 7" id="KW-0808">Transferase</keyword>
<dbReference type="EMBL" id="JXNU01000003">
    <property type="protein sequence ID" value="KKF36403.1"/>
    <property type="molecule type" value="Genomic_DNA"/>
</dbReference>
<organism evidence="9 10">
    <name type="scientific">Erwinia tracheiphila</name>
    <dbReference type="NCBI Taxonomy" id="65700"/>
    <lineage>
        <taxon>Bacteria</taxon>
        <taxon>Pseudomonadati</taxon>
        <taxon>Pseudomonadota</taxon>
        <taxon>Gammaproteobacteria</taxon>
        <taxon>Enterobacterales</taxon>
        <taxon>Erwiniaceae</taxon>
        <taxon>Erwinia</taxon>
    </lineage>
</organism>
<dbReference type="GO" id="GO:0004337">
    <property type="term" value="F:(2E,6E)-farnesyl diphosphate synthase activity"/>
    <property type="evidence" value="ECO:0007669"/>
    <property type="project" value="UniProtKB-EC"/>
</dbReference>
<dbReference type="PANTHER" id="PTHR43281:SF1">
    <property type="entry name" value="FARNESYL DIPHOSPHATE SYNTHASE"/>
    <property type="match status" value="1"/>
</dbReference>
<dbReference type="SFLD" id="SFLDS00005">
    <property type="entry name" value="Isoprenoid_Synthase_Type_I"/>
    <property type="match status" value="1"/>
</dbReference>
<keyword evidence="5" id="KW-0460">Magnesium</keyword>
<dbReference type="SUPFAM" id="SSF48576">
    <property type="entry name" value="Terpenoid synthases"/>
    <property type="match status" value="1"/>
</dbReference>
<evidence type="ECO:0000256" key="3">
    <source>
        <dbReference type="ARBA" id="ARBA00022679"/>
    </source>
</evidence>
<protein>
    <submittedName>
        <fullName evidence="8">(2E,6E)-farnesyl diphosphate synthase</fullName>
        <ecNumber evidence="8">2.5.1.10</ecNumber>
    </submittedName>
    <submittedName>
        <fullName evidence="9">Geranyl transferase</fullName>
    </submittedName>
</protein>
<dbReference type="InterPro" id="IPR053378">
    <property type="entry name" value="Prenyl_diphosphate_synthase"/>
</dbReference>
<keyword evidence="4" id="KW-0479">Metal-binding</keyword>
<dbReference type="GO" id="GO:0008654">
    <property type="term" value="P:phospholipid biosynthetic process"/>
    <property type="evidence" value="ECO:0007669"/>
    <property type="project" value="UniProtKB-ARBA"/>
</dbReference>
<evidence type="ECO:0000256" key="2">
    <source>
        <dbReference type="ARBA" id="ARBA00006706"/>
    </source>
</evidence>
<dbReference type="PROSITE" id="PS00444">
    <property type="entry name" value="POLYPRENYL_SYNTHASE_2"/>
    <property type="match status" value="1"/>
</dbReference>
<dbReference type="EC" id="2.5.1.10" evidence="8"/>
<dbReference type="NCBIfam" id="NF007877">
    <property type="entry name" value="PRK10581.1"/>
    <property type="match status" value="1"/>
</dbReference>
<reference evidence="8 11" key="2">
    <citation type="submission" date="2016-01" db="EMBL/GenBank/DDBJ databases">
        <authorList>
            <person name="Oliw E.H."/>
        </authorList>
    </citation>
    <scope>NUCLEOTIDE SEQUENCE [LARGE SCALE GENOMIC DNA]</scope>
    <source>
        <strain evidence="8 11">MDcuke</strain>
    </source>
</reference>
<dbReference type="SFLD" id="SFLDG01017">
    <property type="entry name" value="Polyprenyl_Transferase_Like"/>
    <property type="match status" value="1"/>
</dbReference>
<reference evidence="9 10" key="1">
    <citation type="submission" date="2015-01" db="EMBL/GenBank/DDBJ databases">
        <title>Erwinia tracheiphila.</title>
        <authorList>
            <person name="Shapiro L.R."/>
        </authorList>
    </citation>
    <scope>NUCLEOTIDE SEQUENCE [LARGE SCALE GENOMIC DNA]</scope>
    <source>
        <strain evidence="9 10">BuffGH</strain>
    </source>
</reference>
<dbReference type="RefSeq" id="WP_016192782.1">
    <property type="nucleotide sequence ID" value="NZ_CP013970.1"/>
</dbReference>
<dbReference type="Pfam" id="PF00348">
    <property type="entry name" value="polyprenyl_synt"/>
    <property type="match status" value="1"/>
</dbReference>
<dbReference type="PATRIC" id="fig|65700.7.peg.3672"/>
<name>A0A0M2KGM3_9GAMM</name>
<dbReference type="InterPro" id="IPR033749">
    <property type="entry name" value="Polyprenyl_synt_CS"/>
</dbReference>
<keyword evidence="6" id="KW-0414">Isoprene biosynthesis</keyword>
<evidence type="ECO:0000256" key="1">
    <source>
        <dbReference type="ARBA" id="ARBA00001946"/>
    </source>
</evidence>
<dbReference type="Gene3D" id="1.10.600.10">
    <property type="entry name" value="Farnesyl Diphosphate Synthase"/>
    <property type="match status" value="1"/>
</dbReference>
<gene>
    <name evidence="8" type="ORF">AV903_25820</name>
    <name evidence="9" type="ORF">SY86_14660</name>
</gene>
<dbReference type="GO" id="GO:0016114">
    <property type="term" value="P:terpenoid biosynthetic process"/>
    <property type="evidence" value="ECO:0007669"/>
    <property type="project" value="UniProtKB-ARBA"/>
</dbReference>
<evidence type="ECO:0000313" key="10">
    <source>
        <dbReference type="Proteomes" id="UP000033924"/>
    </source>
</evidence>
<dbReference type="CDD" id="cd00685">
    <property type="entry name" value="Trans_IPPS_HT"/>
    <property type="match status" value="1"/>
</dbReference>
<dbReference type="GO" id="GO:0046872">
    <property type="term" value="F:metal ion binding"/>
    <property type="evidence" value="ECO:0007669"/>
    <property type="project" value="UniProtKB-KW"/>
</dbReference>
<dbReference type="NCBIfam" id="NF045485">
    <property type="entry name" value="FPPsyn"/>
    <property type="match status" value="1"/>
</dbReference>
<evidence type="ECO:0000256" key="4">
    <source>
        <dbReference type="ARBA" id="ARBA00022723"/>
    </source>
</evidence>
<proteinExistence type="inferred from homology"/>
<evidence type="ECO:0000256" key="6">
    <source>
        <dbReference type="ARBA" id="ARBA00023229"/>
    </source>
</evidence>
<accession>A0A0M2KGM3</accession>
<comment type="similarity">
    <text evidence="2 7">Belongs to the FPP/GGPP synthase family.</text>
</comment>
<dbReference type="GO" id="GO:0005737">
    <property type="term" value="C:cytoplasm"/>
    <property type="evidence" value="ECO:0007669"/>
    <property type="project" value="UniProtKB-ARBA"/>
</dbReference>
<sequence>MDFHDLLTAHHARVNQALHHFLDPLPFQSSPLVNAMEYSALLGGKRLRPFLVYATGEMLGADSSALDAPAAAVECIHAYSLIHDDLPAMDDDNLRRGQPTCHIKFGEDTAILAGDALQTLAFTILADAPMQGVTPSERIAMISELAQASGVAGMCGGQALDLDAEYQQVSLDTLEQIHRHKTGALIRAAVRLGALAAGSRGREAISALDRYANAIGLAFQVQDDILDVVGDTDIIGKRQGADQQLGKSTYPALLGLEEARAKALDLQQEALSALETLAVQSLNTAPLQMLASYIIERNK</sequence>
<keyword evidence="10" id="KW-1185">Reference proteome</keyword>
<evidence type="ECO:0000313" key="11">
    <source>
        <dbReference type="Proteomes" id="UP000264980"/>
    </source>
</evidence>
<dbReference type="PROSITE" id="PS00723">
    <property type="entry name" value="POLYPRENYL_SYNTHASE_1"/>
    <property type="match status" value="1"/>
</dbReference>
<dbReference type="InterPro" id="IPR000092">
    <property type="entry name" value="Polyprenyl_synt"/>
</dbReference>
<dbReference type="InterPro" id="IPR008949">
    <property type="entry name" value="Isoprenoid_synthase_dom_sf"/>
</dbReference>
<comment type="cofactor">
    <cofactor evidence="1">
        <name>Mg(2+)</name>
        <dbReference type="ChEBI" id="CHEBI:18420"/>
    </cofactor>
</comment>
<evidence type="ECO:0000313" key="9">
    <source>
        <dbReference type="EMBL" id="KKF36403.1"/>
    </source>
</evidence>
<dbReference type="AlphaFoldDB" id="A0A0M2KGM3"/>
<dbReference type="Proteomes" id="UP000264980">
    <property type="component" value="Chromosome"/>
</dbReference>
<evidence type="ECO:0000256" key="7">
    <source>
        <dbReference type="RuleBase" id="RU004466"/>
    </source>
</evidence>
<dbReference type="EMBL" id="CP013970">
    <property type="protein sequence ID" value="AXF78634.1"/>
    <property type="molecule type" value="Genomic_DNA"/>
</dbReference>
<dbReference type="STRING" id="65700.SY86_14660"/>